<dbReference type="PANTHER" id="PTHR33132:SF135">
    <property type="entry name" value="OS02G0799700 PROTEIN"/>
    <property type="match status" value="1"/>
</dbReference>
<dbReference type="AlphaFoldDB" id="A0AA88A8W9"/>
<gene>
    <name evidence="2" type="ORF">TIFTF001_019368</name>
</gene>
<evidence type="ECO:0000313" key="2">
    <source>
        <dbReference type="EMBL" id="GMN50208.1"/>
    </source>
</evidence>
<dbReference type="EMBL" id="BTGU01000033">
    <property type="protein sequence ID" value="GMN50208.1"/>
    <property type="molecule type" value="Genomic_DNA"/>
</dbReference>
<sequence>MQKKSAKKVTTESNNSSVKVMAEISKAADTTSKRACICAPTNHAGSFRCHLHRAKIMSCNTAPDIRERSGESFSSKIVRTNGDGQPRLSRFGRAACENPPLTRTSSKLEKVK</sequence>
<organism evidence="2 3">
    <name type="scientific">Ficus carica</name>
    <name type="common">Common fig</name>
    <dbReference type="NCBI Taxonomy" id="3494"/>
    <lineage>
        <taxon>Eukaryota</taxon>
        <taxon>Viridiplantae</taxon>
        <taxon>Streptophyta</taxon>
        <taxon>Embryophyta</taxon>
        <taxon>Tracheophyta</taxon>
        <taxon>Spermatophyta</taxon>
        <taxon>Magnoliopsida</taxon>
        <taxon>eudicotyledons</taxon>
        <taxon>Gunneridae</taxon>
        <taxon>Pentapetalae</taxon>
        <taxon>rosids</taxon>
        <taxon>fabids</taxon>
        <taxon>Rosales</taxon>
        <taxon>Moraceae</taxon>
        <taxon>Ficeae</taxon>
        <taxon>Ficus</taxon>
    </lineage>
</organism>
<reference evidence="2" key="1">
    <citation type="submission" date="2023-07" db="EMBL/GenBank/DDBJ databases">
        <title>draft genome sequence of fig (Ficus carica).</title>
        <authorList>
            <person name="Takahashi T."/>
            <person name="Nishimura K."/>
        </authorList>
    </citation>
    <scope>NUCLEOTIDE SEQUENCE</scope>
</reference>
<proteinExistence type="predicted"/>
<feature type="region of interest" description="Disordered" evidence="1">
    <location>
        <begin position="70"/>
        <end position="112"/>
    </location>
</feature>
<accession>A0AA88A8W9</accession>
<protein>
    <submittedName>
        <fullName evidence="2">Uncharacterized protein</fullName>
    </submittedName>
</protein>
<evidence type="ECO:0000313" key="3">
    <source>
        <dbReference type="Proteomes" id="UP001187192"/>
    </source>
</evidence>
<keyword evidence="3" id="KW-1185">Reference proteome</keyword>
<name>A0AA88A8W9_FICCA</name>
<evidence type="ECO:0000256" key="1">
    <source>
        <dbReference type="SAM" id="MobiDB-lite"/>
    </source>
</evidence>
<comment type="caution">
    <text evidence="2">The sequence shown here is derived from an EMBL/GenBank/DDBJ whole genome shotgun (WGS) entry which is preliminary data.</text>
</comment>
<dbReference type="Proteomes" id="UP001187192">
    <property type="component" value="Unassembled WGS sequence"/>
</dbReference>
<dbReference type="PANTHER" id="PTHR33132">
    <property type="entry name" value="OSJNBB0118P14.9 PROTEIN"/>
    <property type="match status" value="1"/>
</dbReference>